<evidence type="ECO:0000256" key="7">
    <source>
        <dbReference type="ARBA" id="ARBA00022909"/>
    </source>
</evidence>
<dbReference type="InterPro" id="IPR035907">
    <property type="entry name" value="Hppk_sf"/>
</dbReference>
<comment type="pathway">
    <text evidence="1">Cofactor biosynthesis; tetrahydrofolate biosynthesis; 2-amino-4-hydroxy-6-hydroxymethyl-7,8-dihydropteridine diphosphate from 7,8-dihydroneopterin triphosphate: step 4/4.</text>
</comment>
<dbReference type="InterPro" id="IPR000550">
    <property type="entry name" value="Hppk"/>
</dbReference>
<sequence length="170" mass="19366">MNRVYISIGSNQETVRHVRSALDALYERFGDLIISSVYESEAVGFDGENFLNLVVGLDTDEPLASLADWLKAVEDNNGRQRNVARYSSRTLDLDILTYGDKVGQPEGVELPRREILKNAFVLKPLAEIAPEELHPTEQRSYGALWNDYSRDQRLWAIPFEWRGGVISPRR</sequence>
<proteinExistence type="predicted"/>
<dbReference type="GO" id="GO:0005524">
    <property type="term" value="F:ATP binding"/>
    <property type="evidence" value="ECO:0007669"/>
    <property type="project" value="UniProtKB-KW"/>
</dbReference>
<dbReference type="PANTHER" id="PTHR43071">
    <property type="entry name" value="2-AMINO-4-HYDROXY-6-HYDROXYMETHYLDIHYDROPTERIDINE PYROPHOSPHOKINASE"/>
    <property type="match status" value="1"/>
</dbReference>
<comment type="caution">
    <text evidence="9">The sequence shown here is derived from an EMBL/GenBank/DDBJ whole genome shotgun (WGS) entry which is preliminary data.</text>
</comment>
<evidence type="ECO:0000256" key="3">
    <source>
        <dbReference type="ARBA" id="ARBA00022679"/>
    </source>
</evidence>
<dbReference type="UniPathway" id="UPA00077">
    <property type="reaction ID" value="UER00155"/>
</dbReference>
<dbReference type="Pfam" id="PF01288">
    <property type="entry name" value="HPPK"/>
    <property type="match status" value="1"/>
</dbReference>
<dbReference type="CDD" id="cd00483">
    <property type="entry name" value="HPPK"/>
    <property type="match status" value="1"/>
</dbReference>
<evidence type="ECO:0000313" key="9">
    <source>
        <dbReference type="EMBL" id="TDT44586.1"/>
    </source>
</evidence>
<evidence type="ECO:0000313" key="10">
    <source>
        <dbReference type="Proteomes" id="UP000295830"/>
    </source>
</evidence>
<keyword evidence="3" id="KW-0808">Transferase</keyword>
<feature type="domain" description="7,8-dihydro-6-hydroxymethylpterin-pyrophosphokinase" evidence="8">
    <location>
        <begin position="5"/>
        <end position="130"/>
    </location>
</feature>
<protein>
    <recommendedName>
        <fullName evidence="2">2-amino-4-hydroxy-6-hydroxymethyldihydropteridine diphosphokinase</fullName>
        <ecNumber evidence="2">2.7.6.3</ecNumber>
    </recommendedName>
</protein>
<reference evidence="9 10" key="1">
    <citation type="submission" date="2019-03" db="EMBL/GenBank/DDBJ databases">
        <title>Genomic Encyclopedia of Type Strains, Phase IV (KMG-IV): sequencing the most valuable type-strain genomes for metagenomic binning, comparative biology and taxonomic classification.</title>
        <authorList>
            <person name="Goeker M."/>
        </authorList>
    </citation>
    <scope>NUCLEOTIDE SEQUENCE [LARGE SCALE GENOMIC DNA]</scope>
    <source>
        <strain evidence="9 10">DSM 15505</strain>
    </source>
</reference>
<dbReference type="GO" id="GO:0016301">
    <property type="term" value="F:kinase activity"/>
    <property type="evidence" value="ECO:0007669"/>
    <property type="project" value="UniProtKB-KW"/>
</dbReference>
<keyword evidence="10" id="KW-1185">Reference proteome</keyword>
<evidence type="ECO:0000256" key="1">
    <source>
        <dbReference type="ARBA" id="ARBA00005051"/>
    </source>
</evidence>
<evidence type="ECO:0000256" key="5">
    <source>
        <dbReference type="ARBA" id="ARBA00022777"/>
    </source>
</evidence>
<organism evidence="9 10">
    <name type="scientific">Halospina denitrificans</name>
    <dbReference type="NCBI Taxonomy" id="332522"/>
    <lineage>
        <taxon>Bacteria</taxon>
        <taxon>Pseudomonadati</taxon>
        <taxon>Pseudomonadota</taxon>
        <taxon>Gammaproteobacteria</taxon>
        <taxon>Halospina</taxon>
    </lineage>
</organism>
<keyword evidence="4" id="KW-0547">Nucleotide-binding</keyword>
<accession>A0A4R7K284</accession>
<dbReference type="EC" id="2.7.6.3" evidence="2"/>
<evidence type="ECO:0000256" key="6">
    <source>
        <dbReference type="ARBA" id="ARBA00022840"/>
    </source>
</evidence>
<dbReference type="GO" id="GO:0046656">
    <property type="term" value="P:folic acid biosynthetic process"/>
    <property type="evidence" value="ECO:0007669"/>
    <property type="project" value="UniProtKB-KW"/>
</dbReference>
<dbReference type="GO" id="GO:0046654">
    <property type="term" value="P:tetrahydrofolate biosynthetic process"/>
    <property type="evidence" value="ECO:0007669"/>
    <property type="project" value="UniProtKB-UniPathway"/>
</dbReference>
<keyword evidence="5 9" id="KW-0418">Kinase</keyword>
<dbReference type="SUPFAM" id="SSF55083">
    <property type="entry name" value="6-hydroxymethyl-7,8-dihydropterin pyrophosphokinase, HPPK"/>
    <property type="match status" value="1"/>
</dbReference>
<dbReference type="NCBIfam" id="TIGR01498">
    <property type="entry name" value="folK"/>
    <property type="match status" value="1"/>
</dbReference>
<dbReference type="AlphaFoldDB" id="A0A4R7K284"/>
<dbReference type="GO" id="GO:0003848">
    <property type="term" value="F:2-amino-4-hydroxy-6-hydroxymethyldihydropteridine diphosphokinase activity"/>
    <property type="evidence" value="ECO:0007669"/>
    <property type="project" value="UniProtKB-EC"/>
</dbReference>
<keyword evidence="7" id="KW-0289">Folate biosynthesis</keyword>
<dbReference type="Gene3D" id="3.30.70.560">
    <property type="entry name" value="7,8-Dihydro-6-hydroxymethylpterin-pyrophosphokinase HPPK"/>
    <property type="match status" value="1"/>
</dbReference>
<dbReference type="OrthoDB" id="9790168at2"/>
<dbReference type="EMBL" id="SOAX01000001">
    <property type="protein sequence ID" value="TDT44586.1"/>
    <property type="molecule type" value="Genomic_DNA"/>
</dbReference>
<dbReference type="Proteomes" id="UP000295830">
    <property type="component" value="Unassembled WGS sequence"/>
</dbReference>
<keyword evidence="6" id="KW-0067">ATP-binding</keyword>
<evidence type="ECO:0000259" key="8">
    <source>
        <dbReference type="Pfam" id="PF01288"/>
    </source>
</evidence>
<evidence type="ECO:0000256" key="4">
    <source>
        <dbReference type="ARBA" id="ARBA00022741"/>
    </source>
</evidence>
<name>A0A4R7K284_9GAMM</name>
<gene>
    <name evidence="9" type="ORF">DES49_0699</name>
</gene>
<dbReference type="RefSeq" id="WP_133734957.1">
    <property type="nucleotide sequence ID" value="NZ_SOAX01000001.1"/>
</dbReference>
<evidence type="ECO:0000256" key="2">
    <source>
        <dbReference type="ARBA" id="ARBA00013253"/>
    </source>
</evidence>
<dbReference type="PANTHER" id="PTHR43071:SF2">
    <property type="entry name" value="2-AMINO-4-HYDROXY-6-HYDROXYMETHYLDIHYDROPTERIDINE PYROPHOSPHOKINASE"/>
    <property type="match status" value="1"/>
</dbReference>